<dbReference type="InterPro" id="IPR005162">
    <property type="entry name" value="Retrotrans_gag_dom"/>
</dbReference>
<organism evidence="3 4">
    <name type="scientific">Lolium multiflorum</name>
    <name type="common">Italian ryegrass</name>
    <name type="synonym">Lolium perenne subsp. multiflorum</name>
    <dbReference type="NCBI Taxonomy" id="4521"/>
    <lineage>
        <taxon>Eukaryota</taxon>
        <taxon>Viridiplantae</taxon>
        <taxon>Streptophyta</taxon>
        <taxon>Embryophyta</taxon>
        <taxon>Tracheophyta</taxon>
        <taxon>Spermatophyta</taxon>
        <taxon>Magnoliopsida</taxon>
        <taxon>Liliopsida</taxon>
        <taxon>Poales</taxon>
        <taxon>Poaceae</taxon>
        <taxon>BOP clade</taxon>
        <taxon>Pooideae</taxon>
        <taxon>Poodae</taxon>
        <taxon>Poeae</taxon>
        <taxon>Poeae Chloroplast Group 2 (Poeae type)</taxon>
        <taxon>Loliodinae</taxon>
        <taxon>Loliinae</taxon>
        <taxon>Lolium</taxon>
    </lineage>
</organism>
<dbReference type="PANTHER" id="PTHR33223:SF8">
    <property type="entry name" value="OS04G0172440 PROTEIN"/>
    <property type="match status" value="1"/>
</dbReference>
<feature type="compositionally biased region" description="Acidic residues" evidence="1">
    <location>
        <begin position="402"/>
        <end position="412"/>
    </location>
</feature>
<dbReference type="PANTHER" id="PTHR33223">
    <property type="entry name" value="CCHC-TYPE DOMAIN-CONTAINING PROTEIN"/>
    <property type="match status" value="1"/>
</dbReference>
<evidence type="ECO:0000313" key="3">
    <source>
        <dbReference type="EMBL" id="KAK1607292.1"/>
    </source>
</evidence>
<proteinExistence type="predicted"/>
<feature type="compositionally biased region" description="Acidic residues" evidence="1">
    <location>
        <begin position="340"/>
        <end position="355"/>
    </location>
</feature>
<reference evidence="3" key="1">
    <citation type="submission" date="2023-07" db="EMBL/GenBank/DDBJ databases">
        <title>A chromosome-level genome assembly of Lolium multiflorum.</title>
        <authorList>
            <person name="Chen Y."/>
            <person name="Copetti D."/>
            <person name="Kolliker R."/>
            <person name="Studer B."/>
        </authorList>
    </citation>
    <scope>NUCLEOTIDE SEQUENCE</scope>
    <source>
        <strain evidence="3">02402/16</strain>
        <tissue evidence="3">Leaf</tissue>
    </source>
</reference>
<dbReference type="EMBL" id="JAUUTY010000007">
    <property type="protein sequence ID" value="KAK1607292.1"/>
    <property type="molecule type" value="Genomic_DNA"/>
</dbReference>
<name>A0AAD8VGY6_LOLMU</name>
<evidence type="ECO:0000313" key="4">
    <source>
        <dbReference type="Proteomes" id="UP001231189"/>
    </source>
</evidence>
<keyword evidence="4" id="KW-1185">Reference proteome</keyword>
<feature type="domain" description="Retrotransposon gag" evidence="2">
    <location>
        <begin position="12"/>
        <end position="103"/>
    </location>
</feature>
<dbReference type="AlphaFoldDB" id="A0AAD8VGY6"/>
<comment type="caution">
    <text evidence="3">The sequence shown here is derived from an EMBL/GenBank/DDBJ whole genome shotgun (WGS) entry which is preliminary data.</text>
</comment>
<feature type="region of interest" description="Disordered" evidence="1">
    <location>
        <begin position="320"/>
        <end position="412"/>
    </location>
</feature>
<dbReference type="Pfam" id="PF03732">
    <property type="entry name" value="Retrotrans_gag"/>
    <property type="match status" value="1"/>
</dbReference>
<gene>
    <name evidence="3" type="ORF">QYE76_030965</name>
</gene>
<feature type="compositionally biased region" description="Acidic residues" evidence="1">
    <location>
        <begin position="320"/>
        <end position="332"/>
    </location>
</feature>
<feature type="compositionally biased region" description="Acidic residues" evidence="1">
    <location>
        <begin position="369"/>
        <end position="380"/>
    </location>
</feature>
<sequence>MASASDQLRVRCFSQSLTGPAFGWYTSLQPNSVQSWKQLEELFHTQYHSETTEAGIAELAQVRQKRGETVAEYIQRFRTVKNRCYSVHITEKEAVELAVAGLAASFKDLTFQVEYNSLTHLVNRLTLYEQRHPELYQDKFKRAISLVNADEDEDSTEDQEVAVAEWTRTPVPVSCQWVNPPGPPRGLDFDVTKTEQIFDLLLKEKQLKLPEGHKIPTAQEMNKSGVNTVERERLGLRLALPRSDGRKASWSRADAGCKGVPPDLYLSSSSSELEQEVDLMAIYEARAPEYWDARDWDFSKESEDDEPLTDGEEDLQFLLDGELEATSDDDLFPWEGGFSSDEEEEEEEEDDDDSLEGYPPAKRLRMWWDDDDSDDEEEDEAPAKGFGSSDEEPVGSSADGNSGDDDEGSDGP</sequence>
<protein>
    <recommendedName>
        <fullName evidence="2">Retrotransposon gag domain-containing protein</fullName>
    </recommendedName>
</protein>
<dbReference type="Proteomes" id="UP001231189">
    <property type="component" value="Unassembled WGS sequence"/>
</dbReference>
<accession>A0AAD8VGY6</accession>
<evidence type="ECO:0000256" key="1">
    <source>
        <dbReference type="SAM" id="MobiDB-lite"/>
    </source>
</evidence>
<evidence type="ECO:0000259" key="2">
    <source>
        <dbReference type="Pfam" id="PF03732"/>
    </source>
</evidence>